<keyword evidence="1" id="KW-0812">Transmembrane</keyword>
<proteinExistence type="predicted"/>
<reference evidence="3" key="1">
    <citation type="journal article" date="2019" name="Int. J. Syst. Evol. Microbiol.">
        <title>The Global Catalogue of Microorganisms (GCM) 10K type strain sequencing project: providing services to taxonomists for standard genome sequencing and annotation.</title>
        <authorList>
            <consortium name="The Broad Institute Genomics Platform"/>
            <consortium name="The Broad Institute Genome Sequencing Center for Infectious Disease"/>
            <person name="Wu L."/>
            <person name="Ma J."/>
        </authorList>
    </citation>
    <scope>NUCLEOTIDE SEQUENCE [LARGE SCALE GENOMIC DNA]</scope>
    <source>
        <strain evidence="3">CGMCC 1.12702</strain>
    </source>
</reference>
<gene>
    <name evidence="2" type="ORF">ACFSGX_06680</name>
</gene>
<feature type="transmembrane region" description="Helical" evidence="1">
    <location>
        <begin position="92"/>
        <end position="113"/>
    </location>
</feature>
<protein>
    <submittedName>
        <fullName evidence="2">Uncharacterized protein</fullName>
    </submittedName>
</protein>
<evidence type="ECO:0000256" key="1">
    <source>
        <dbReference type="SAM" id="Phobius"/>
    </source>
</evidence>
<keyword evidence="1" id="KW-0472">Membrane</keyword>
<feature type="transmembrane region" description="Helical" evidence="1">
    <location>
        <begin position="57"/>
        <end position="80"/>
    </location>
</feature>
<evidence type="ECO:0000313" key="3">
    <source>
        <dbReference type="Proteomes" id="UP001597400"/>
    </source>
</evidence>
<organism evidence="2 3">
    <name type="scientific">Sphingomonas arantia</name>
    <dbReference type="NCBI Taxonomy" id="1460676"/>
    <lineage>
        <taxon>Bacteria</taxon>
        <taxon>Pseudomonadati</taxon>
        <taxon>Pseudomonadota</taxon>
        <taxon>Alphaproteobacteria</taxon>
        <taxon>Sphingomonadales</taxon>
        <taxon>Sphingomonadaceae</taxon>
        <taxon>Sphingomonas</taxon>
    </lineage>
</organism>
<comment type="caution">
    <text evidence="2">The sequence shown here is derived from an EMBL/GenBank/DDBJ whole genome shotgun (WGS) entry which is preliminary data.</text>
</comment>
<keyword evidence="3" id="KW-1185">Reference proteome</keyword>
<dbReference type="RefSeq" id="WP_380928536.1">
    <property type="nucleotide sequence ID" value="NZ_JBHUGS010000002.1"/>
</dbReference>
<accession>A0ABW4TUS1</accession>
<dbReference type="Proteomes" id="UP001597400">
    <property type="component" value="Unassembled WGS sequence"/>
</dbReference>
<sequence length="114" mass="12226">MPVRYWRWCGRCAGRPGEGVRPVAKHGLTVGSALVAIGIGAPSFTQIESMAGLPASVMWPVIASVLAWAMLVATLWLFCLGSDAGRPAMMRVRRRAIGVAVLVTVPKLIILTWV</sequence>
<evidence type="ECO:0000313" key="2">
    <source>
        <dbReference type="EMBL" id="MFD1950450.1"/>
    </source>
</evidence>
<keyword evidence="1" id="KW-1133">Transmembrane helix</keyword>
<dbReference type="EMBL" id="JBHUGS010000002">
    <property type="protein sequence ID" value="MFD1950450.1"/>
    <property type="molecule type" value="Genomic_DNA"/>
</dbReference>
<name>A0ABW4TUS1_9SPHN</name>